<dbReference type="RefSeq" id="WP_053603543.1">
    <property type="nucleotide sequence ID" value="NZ_CP012600.1"/>
</dbReference>
<dbReference type="NCBIfam" id="NF005559">
    <property type="entry name" value="PRK07231.1"/>
    <property type="match status" value="1"/>
</dbReference>
<name>A0A0M4FR00_9BACI</name>
<reference evidence="5" key="1">
    <citation type="submission" date="2015-08" db="EMBL/GenBank/DDBJ databases">
        <title>Genome sequencing project for genomic taxonomy and phylogenomics of Bacillus-like bacteria.</title>
        <authorList>
            <person name="Liu B."/>
            <person name="Wang J."/>
            <person name="Zhu Y."/>
            <person name="Liu G."/>
            <person name="Chen Q."/>
            <person name="Chen Z."/>
            <person name="Lan J."/>
            <person name="Che J."/>
            <person name="Ge C."/>
            <person name="Shi H."/>
            <person name="Pan Z."/>
            <person name="Liu X."/>
        </authorList>
    </citation>
    <scope>NUCLEOTIDE SEQUENCE [LARGE SCALE GENOMIC DNA]</scope>
    <source>
        <strain evidence="5">FJAT-4402</strain>
    </source>
</reference>
<dbReference type="PANTHER" id="PTHR43639">
    <property type="entry name" value="OXIDOREDUCTASE, SHORT-CHAIN DEHYDROGENASE/REDUCTASE FAMILY (AFU_ORTHOLOGUE AFUA_5G02870)"/>
    <property type="match status" value="1"/>
</dbReference>
<keyword evidence="5" id="KW-1185">Reference proteome</keyword>
<dbReference type="PROSITE" id="PS00061">
    <property type="entry name" value="ADH_SHORT"/>
    <property type="match status" value="1"/>
</dbReference>
<dbReference type="OrthoDB" id="9803333at2"/>
<dbReference type="InterPro" id="IPR002347">
    <property type="entry name" value="SDR_fam"/>
</dbReference>
<dbReference type="PRINTS" id="PR00080">
    <property type="entry name" value="SDRFAMILY"/>
</dbReference>
<evidence type="ECO:0000256" key="1">
    <source>
        <dbReference type="ARBA" id="ARBA00006484"/>
    </source>
</evidence>
<evidence type="ECO:0000313" key="5">
    <source>
        <dbReference type="Proteomes" id="UP000067625"/>
    </source>
</evidence>
<sequence>MRLKEKVAIVTGGGQGIGAGIAEIFGKEGAKIVLADVNEETGRQKTDELKTAGVEAIFVKTDVSDENQVQDLIQTAIEEFGGIDILINNAAVTVRKSAVDTTFAEWQKVIGVNLTGAFLCSKYSIPEIEKRGGGAIVNIASWHAEKTITRLAAYAASKGGLTALTRQMALDCGPLNIRVNAVCPSTVDTPLLRQTFASLEDPEEGFRQTLEFQPFGRIGTVEDIANACLFMVSNEAAYVSGQTLMVDGAAINKIARPLMFD</sequence>
<protein>
    <submittedName>
        <fullName evidence="4">3-ketoacyl-ACP reductase</fullName>
    </submittedName>
</protein>
<dbReference type="InterPro" id="IPR020904">
    <property type="entry name" value="Sc_DH/Rdtase_CS"/>
</dbReference>
<dbReference type="PANTHER" id="PTHR43639:SF1">
    <property type="entry name" value="SHORT-CHAIN DEHYDROGENASE_REDUCTASE FAMILY PROTEIN"/>
    <property type="match status" value="1"/>
</dbReference>
<evidence type="ECO:0000313" key="4">
    <source>
        <dbReference type="EMBL" id="ALC81773.1"/>
    </source>
</evidence>
<dbReference type="Gene3D" id="3.40.50.720">
    <property type="entry name" value="NAD(P)-binding Rossmann-like Domain"/>
    <property type="match status" value="1"/>
</dbReference>
<accession>A0A0M4FR00</accession>
<dbReference type="InterPro" id="IPR036291">
    <property type="entry name" value="NAD(P)-bd_dom_sf"/>
</dbReference>
<reference evidence="4 5" key="2">
    <citation type="journal article" date="2016" name="Int. J. Syst. Evol. Microbiol.">
        <title>Bacillus gobiensis sp. nov., isolated from a soil sample.</title>
        <authorList>
            <person name="Liu B."/>
            <person name="Liu G.H."/>
            <person name="Cetin S."/>
            <person name="Schumann P."/>
            <person name="Pan Z.Z."/>
            <person name="Chen Q.Q."/>
        </authorList>
    </citation>
    <scope>NUCLEOTIDE SEQUENCE [LARGE SCALE GENOMIC DNA]</scope>
    <source>
        <strain evidence="4 5">FJAT-4402</strain>
    </source>
</reference>
<dbReference type="FunFam" id="3.40.50.720:FF:000084">
    <property type="entry name" value="Short-chain dehydrogenase reductase"/>
    <property type="match status" value="1"/>
</dbReference>
<dbReference type="SUPFAM" id="SSF51735">
    <property type="entry name" value="NAD(P)-binding Rossmann-fold domains"/>
    <property type="match status" value="1"/>
</dbReference>
<dbReference type="CDD" id="cd05233">
    <property type="entry name" value="SDR_c"/>
    <property type="match status" value="1"/>
</dbReference>
<dbReference type="Proteomes" id="UP000067625">
    <property type="component" value="Chromosome"/>
</dbReference>
<proteinExistence type="inferred from homology"/>
<dbReference type="AlphaFoldDB" id="A0A0M4FR00"/>
<keyword evidence="3" id="KW-0560">Oxidoreductase</keyword>
<dbReference type="GO" id="GO:0016491">
    <property type="term" value="F:oxidoreductase activity"/>
    <property type="evidence" value="ECO:0007669"/>
    <property type="project" value="UniProtKB-KW"/>
</dbReference>
<organism evidence="4 5">
    <name type="scientific">Bacillus gobiensis</name>
    <dbReference type="NCBI Taxonomy" id="1441095"/>
    <lineage>
        <taxon>Bacteria</taxon>
        <taxon>Bacillati</taxon>
        <taxon>Bacillota</taxon>
        <taxon>Bacilli</taxon>
        <taxon>Bacillales</taxon>
        <taxon>Bacillaceae</taxon>
        <taxon>Bacillus</taxon>
    </lineage>
</organism>
<dbReference type="EMBL" id="CP012600">
    <property type="protein sequence ID" value="ALC81773.1"/>
    <property type="molecule type" value="Genomic_DNA"/>
</dbReference>
<dbReference type="Pfam" id="PF13561">
    <property type="entry name" value="adh_short_C2"/>
    <property type="match status" value="1"/>
</dbReference>
<comment type="similarity">
    <text evidence="1">Belongs to the short-chain dehydrogenases/reductases (SDR) family.</text>
</comment>
<dbReference type="GO" id="GO:0008206">
    <property type="term" value="P:bile acid metabolic process"/>
    <property type="evidence" value="ECO:0007669"/>
    <property type="project" value="UniProtKB-ARBA"/>
</dbReference>
<evidence type="ECO:0000256" key="3">
    <source>
        <dbReference type="ARBA" id="ARBA00023002"/>
    </source>
</evidence>
<dbReference type="PRINTS" id="PR00081">
    <property type="entry name" value="GDHRDH"/>
</dbReference>
<dbReference type="PATRIC" id="fig|1441095.3.peg.2045"/>
<dbReference type="STRING" id="1441095.AM592_09290"/>
<evidence type="ECO:0000256" key="2">
    <source>
        <dbReference type="ARBA" id="ARBA00011881"/>
    </source>
</evidence>
<comment type="subunit">
    <text evidence="2">Homotetramer.</text>
</comment>
<gene>
    <name evidence="4" type="ORF">AM592_09290</name>
</gene>